<evidence type="ECO:0000256" key="5">
    <source>
        <dbReference type="ARBA" id="ARBA00022645"/>
    </source>
</evidence>
<dbReference type="SUPFAM" id="SSF69189">
    <property type="entry name" value="Penicillin-binding protein associated domain"/>
    <property type="match status" value="1"/>
</dbReference>
<comment type="pathway">
    <text evidence="2">Cell wall biogenesis; peptidoglycan biosynthesis.</text>
</comment>
<dbReference type="HOGENOM" id="CLU_027070_8_0_9"/>
<evidence type="ECO:0000256" key="11">
    <source>
        <dbReference type="ARBA" id="ARBA00023316"/>
    </source>
</evidence>
<evidence type="ECO:0000256" key="14">
    <source>
        <dbReference type="PIRSR" id="PIRSR618044-2"/>
    </source>
</evidence>
<feature type="domain" description="Peptidase S11 D-Ala-D-Ala carboxypeptidase A C-terminal" evidence="16">
    <location>
        <begin position="278"/>
        <end position="368"/>
    </location>
</feature>
<dbReference type="Pfam" id="PF07943">
    <property type="entry name" value="PBP5_C"/>
    <property type="match status" value="1"/>
</dbReference>
<feature type="active site" evidence="13">
    <location>
        <position position="125"/>
    </location>
</feature>
<organism evidence="17 18">
    <name type="scientific">Syntrophobotulus glycolicus (strain DSM 8271 / FlGlyR)</name>
    <dbReference type="NCBI Taxonomy" id="645991"/>
    <lineage>
        <taxon>Bacteria</taxon>
        <taxon>Bacillati</taxon>
        <taxon>Bacillota</taxon>
        <taxon>Clostridia</taxon>
        <taxon>Eubacteriales</taxon>
        <taxon>Desulfitobacteriaceae</taxon>
        <taxon>Syntrophobotulus</taxon>
    </lineage>
</organism>
<keyword evidence="8 17" id="KW-0378">Hydrolase</keyword>
<dbReference type="eggNOG" id="COG1686">
    <property type="taxonomic scope" value="Bacteria"/>
</dbReference>
<dbReference type="GO" id="GO:0071555">
    <property type="term" value="P:cell wall organization"/>
    <property type="evidence" value="ECO:0007669"/>
    <property type="project" value="UniProtKB-KW"/>
</dbReference>
<keyword evidence="6" id="KW-0645">Protease</keyword>
<keyword evidence="10" id="KW-0573">Peptidoglycan synthesis</keyword>
<dbReference type="GO" id="GO:0006508">
    <property type="term" value="P:proteolysis"/>
    <property type="evidence" value="ECO:0007669"/>
    <property type="project" value="UniProtKB-KW"/>
</dbReference>
<dbReference type="InterPro" id="IPR015956">
    <property type="entry name" value="Peniciliin-bd_prot_C_sf"/>
</dbReference>
<dbReference type="PANTHER" id="PTHR21581">
    <property type="entry name" value="D-ALANYL-D-ALANINE CARBOXYPEPTIDASE"/>
    <property type="match status" value="1"/>
</dbReference>
<dbReference type="EMBL" id="CP002547">
    <property type="protein sequence ID" value="ADY56163.1"/>
    <property type="molecule type" value="Genomic_DNA"/>
</dbReference>
<proteinExistence type="inferred from homology"/>
<dbReference type="Gene3D" id="3.40.710.10">
    <property type="entry name" value="DD-peptidase/beta-lactamase superfamily"/>
    <property type="match status" value="1"/>
</dbReference>
<dbReference type="InterPro" id="IPR012338">
    <property type="entry name" value="Beta-lactam/transpept-like"/>
</dbReference>
<dbReference type="Gene3D" id="2.60.410.10">
    <property type="entry name" value="D-Ala-D-Ala carboxypeptidase, C-terminal domain"/>
    <property type="match status" value="1"/>
</dbReference>
<dbReference type="RefSeq" id="WP_013625031.1">
    <property type="nucleotide sequence ID" value="NC_015172.1"/>
</dbReference>
<dbReference type="GO" id="GO:0009002">
    <property type="term" value="F:serine-type D-Ala-D-Ala carboxypeptidase activity"/>
    <property type="evidence" value="ECO:0007669"/>
    <property type="project" value="UniProtKB-EC"/>
</dbReference>
<evidence type="ECO:0000256" key="2">
    <source>
        <dbReference type="ARBA" id="ARBA00004752"/>
    </source>
</evidence>
<dbReference type="UniPathway" id="UPA00219"/>
<evidence type="ECO:0000313" key="18">
    <source>
        <dbReference type="Proteomes" id="UP000007488"/>
    </source>
</evidence>
<dbReference type="Pfam" id="PF00768">
    <property type="entry name" value="Peptidase_S11"/>
    <property type="match status" value="1"/>
</dbReference>
<keyword evidence="18" id="KW-1185">Reference proteome</keyword>
<dbReference type="KEGG" id="sgy:Sgly_1866"/>
<evidence type="ECO:0000256" key="9">
    <source>
        <dbReference type="ARBA" id="ARBA00022960"/>
    </source>
</evidence>
<dbReference type="SMART" id="SM00936">
    <property type="entry name" value="PBP5_C"/>
    <property type="match status" value="1"/>
</dbReference>
<dbReference type="EC" id="3.4.16.4" evidence="4"/>
<dbReference type="GO" id="GO:0009252">
    <property type="term" value="P:peptidoglycan biosynthetic process"/>
    <property type="evidence" value="ECO:0007669"/>
    <property type="project" value="UniProtKB-UniPathway"/>
</dbReference>
<dbReference type="Proteomes" id="UP000007488">
    <property type="component" value="Chromosome"/>
</dbReference>
<comment type="similarity">
    <text evidence="3 15">Belongs to the peptidase S11 family.</text>
</comment>
<evidence type="ECO:0000313" key="17">
    <source>
        <dbReference type="EMBL" id="ADY56163.1"/>
    </source>
</evidence>
<reference evidence="17 18" key="1">
    <citation type="journal article" date="2011" name="Stand. Genomic Sci.">
        <title>Complete genome sequence of Syntrophobotulus glycolicus type strain (FlGlyR).</title>
        <authorList>
            <person name="Han C."/>
            <person name="Mwirichia R."/>
            <person name="Chertkov O."/>
            <person name="Held B."/>
            <person name="Lapidus A."/>
            <person name="Nolan M."/>
            <person name="Lucas S."/>
            <person name="Hammon N."/>
            <person name="Deshpande S."/>
            <person name="Cheng J.F."/>
            <person name="Tapia R."/>
            <person name="Goodwin L."/>
            <person name="Pitluck S."/>
            <person name="Huntemann M."/>
            <person name="Liolios K."/>
            <person name="Ivanova N."/>
            <person name="Pagani I."/>
            <person name="Mavromatis K."/>
            <person name="Ovchinikova G."/>
            <person name="Pati A."/>
            <person name="Chen A."/>
            <person name="Palaniappan K."/>
            <person name="Land M."/>
            <person name="Hauser L."/>
            <person name="Brambilla E.M."/>
            <person name="Rohde M."/>
            <person name="Spring S."/>
            <person name="Sikorski J."/>
            <person name="Goker M."/>
            <person name="Woyke T."/>
            <person name="Bristow J."/>
            <person name="Eisen J.A."/>
            <person name="Markowitz V."/>
            <person name="Hugenholtz P."/>
            <person name="Kyrpides N.C."/>
            <person name="Klenk H.P."/>
            <person name="Detter J.C."/>
        </authorList>
    </citation>
    <scope>NUCLEOTIDE SEQUENCE [LARGE SCALE GENOMIC DNA]</scope>
    <source>
        <strain evidence="18">DSM 8271 / FlGlyR</strain>
    </source>
</reference>
<keyword evidence="7" id="KW-0732">Signal</keyword>
<dbReference type="MEROPS" id="S11.005"/>
<dbReference type="InterPro" id="IPR012907">
    <property type="entry name" value="Peptidase_S11_C"/>
</dbReference>
<feature type="active site" description="Acyl-ester intermediate" evidence="13">
    <location>
        <position position="65"/>
    </location>
</feature>
<feature type="active site" description="Proton acceptor" evidence="13">
    <location>
        <position position="68"/>
    </location>
</feature>
<evidence type="ECO:0000256" key="13">
    <source>
        <dbReference type="PIRSR" id="PIRSR618044-1"/>
    </source>
</evidence>
<dbReference type="GO" id="GO:0008360">
    <property type="term" value="P:regulation of cell shape"/>
    <property type="evidence" value="ECO:0007669"/>
    <property type="project" value="UniProtKB-KW"/>
</dbReference>
<gene>
    <name evidence="17" type="ordered locus">Sgly_1866</name>
</gene>
<dbReference type="PROSITE" id="PS51257">
    <property type="entry name" value="PROKAR_LIPOPROTEIN"/>
    <property type="match status" value="1"/>
</dbReference>
<accession>F0T076</accession>
<evidence type="ECO:0000259" key="16">
    <source>
        <dbReference type="SMART" id="SM00936"/>
    </source>
</evidence>
<evidence type="ECO:0000256" key="4">
    <source>
        <dbReference type="ARBA" id="ARBA00012448"/>
    </source>
</evidence>
<dbReference type="InterPro" id="IPR001967">
    <property type="entry name" value="Peptidase_S11_N"/>
</dbReference>
<comment type="function">
    <text evidence="1">Removes C-terminal D-alanyl residues from sugar-peptide cell wall precursors.</text>
</comment>
<evidence type="ECO:0000256" key="7">
    <source>
        <dbReference type="ARBA" id="ARBA00022729"/>
    </source>
</evidence>
<keyword evidence="5 17" id="KW-0121">Carboxypeptidase</keyword>
<comment type="catalytic activity">
    <reaction evidence="12">
        <text>Preferential cleavage: (Ac)2-L-Lys-D-Ala-|-D-Ala. Also transpeptidation of peptidyl-alanyl moieties that are N-acyl substituents of D-alanine.</text>
        <dbReference type="EC" id="3.4.16.4"/>
    </reaction>
</comment>
<name>F0T076_SYNGF</name>
<protein>
    <recommendedName>
        <fullName evidence="4">serine-type D-Ala-D-Ala carboxypeptidase</fullName>
        <ecNumber evidence="4">3.4.16.4</ecNumber>
    </recommendedName>
</protein>
<dbReference type="InterPro" id="IPR037167">
    <property type="entry name" value="Peptidase_S11_C_sf"/>
</dbReference>
<dbReference type="AlphaFoldDB" id="F0T076"/>
<evidence type="ECO:0000256" key="15">
    <source>
        <dbReference type="RuleBase" id="RU004016"/>
    </source>
</evidence>
<keyword evidence="11" id="KW-0961">Cell wall biogenesis/degradation</keyword>
<evidence type="ECO:0000256" key="3">
    <source>
        <dbReference type="ARBA" id="ARBA00007164"/>
    </source>
</evidence>
<dbReference type="STRING" id="645991.Sgly_1866"/>
<evidence type="ECO:0000256" key="10">
    <source>
        <dbReference type="ARBA" id="ARBA00022984"/>
    </source>
</evidence>
<sequence length="389" mass="42619">MHTLKKMISVLISLVIAVSCFFMYDVEPLMAANIETSAGSAILIDASSGKVLYEKDAHKRLAPASVTKLMTLLIAAEALESGKVNLKDTVTASERACSMGGSQIYLEVGEKLSLEEMLISIAVGSANDACVAVAEHINGSLEEFVHQMNEKAKKLGLVDTNFINDNGLPAEGHYTSAYDLAIIAKESLKYPLISKLTSIKEYDLRGGKFKLYNTNKLLWWYEGTSGLKTGWTQEAKYCLASTVERNGLKLICVVMAVPEVRGHFAESMKLYNYGFANYSYKKFAEAGSKQGETTVQKGTAEKVDLIVDKAVGISIEKGKDKDYRMEISYDQTIHAPVVKGQKLGQMSIYNGDELQIEVDLVAKDDVAKSSLFGLMKKSLQNTYDFGKAS</sequence>
<evidence type="ECO:0000256" key="6">
    <source>
        <dbReference type="ARBA" id="ARBA00022670"/>
    </source>
</evidence>
<reference evidence="18" key="2">
    <citation type="submission" date="2011-02" db="EMBL/GenBank/DDBJ databases">
        <title>The complete genome of Syntrophobotulus glycolicus DSM 8271.</title>
        <authorList>
            <person name="Lucas S."/>
            <person name="Copeland A."/>
            <person name="Lapidus A."/>
            <person name="Bruce D."/>
            <person name="Goodwin L."/>
            <person name="Pitluck S."/>
            <person name="Kyrpides N."/>
            <person name="Mavromatis K."/>
            <person name="Pagani I."/>
            <person name="Ivanova N."/>
            <person name="Mikhailova N."/>
            <person name="Chertkov O."/>
            <person name="Held B."/>
            <person name="Detter J.C."/>
            <person name="Tapia R."/>
            <person name="Han C."/>
            <person name="Land M."/>
            <person name="Hauser L."/>
            <person name="Markowitz V."/>
            <person name="Cheng J.-F."/>
            <person name="Hugenholtz P."/>
            <person name="Woyke T."/>
            <person name="Wu D."/>
            <person name="Spring S."/>
            <person name="Schroeder M."/>
            <person name="Brambilla E."/>
            <person name="Klenk H.-P."/>
            <person name="Eisen J.A."/>
        </authorList>
    </citation>
    <scope>NUCLEOTIDE SEQUENCE [LARGE SCALE GENOMIC DNA]</scope>
    <source>
        <strain evidence="18">DSM 8271 / FlGlyR</strain>
    </source>
</reference>
<evidence type="ECO:0000256" key="12">
    <source>
        <dbReference type="ARBA" id="ARBA00034000"/>
    </source>
</evidence>
<feature type="binding site" evidence="14">
    <location>
        <position position="228"/>
    </location>
    <ligand>
        <name>substrate</name>
    </ligand>
</feature>
<evidence type="ECO:0000256" key="8">
    <source>
        <dbReference type="ARBA" id="ARBA00022801"/>
    </source>
</evidence>
<dbReference type="InterPro" id="IPR018044">
    <property type="entry name" value="Peptidase_S11"/>
</dbReference>
<dbReference type="PRINTS" id="PR00725">
    <property type="entry name" value="DADACBPTASE1"/>
</dbReference>
<keyword evidence="9" id="KW-0133">Cell shape</keyword>
<dbReference type="SUPFAM" id="SSF56601">
    <property type="entry name" value="beta-lactamase/transpeptidase-like"/>
    <property type="match status" value="1"/>
</dbReference>
<evidence type="ECO:0000256" key="1">
    <source>
        <dbReference type="ARBA" id="ARBA00003217"/>
    </source>
</evidence>
<dbReference type="PANTHER" id="PTHR21581:SF6">
    <property type="entry name" value="TRAFFICKING PROTEIN PARTICLE COMPLEX SUBUNIT 12"/>
    <property type="match status" value="1"/>
</dbReference>